<dbReference type="eggNOG" id="ENOG502TDD7">
    <property type="taxonomic scope" value="Eukaryota"/>
</dbReference>
<proteinExistence type="predicted"/>
<dbReference type="RefSeq" id="XP_002848886.1">
    <property type="nucleotide sequence ID" value="XM_002848840.1"/>
</dbReference>
<dbReference type="GeneID" id="9223143"/>
<reference evidence="2" key="1">
    <citation type="journal article" date="2012" name="MBio">
        <title>Comparative genome analysis of Trichophyton rubrum and related dermatophytes reveals candidate genes involved in infection.</title>
        <authorList>
            <person name="Martinez D.A."/>
            <person name="Oliver B.G."/>
            <person name="Graeser Y."/>
            <person name="Goldberg J.M."/>
            <person name="Li W."/>
            <person name="Martinez-Rossi N.M."/>
            <person name="Monod M."/>
            <person name="Shelest E."/>
            <person name="Barton R.C."/>
            <person name="Birch E."/>
            <person name="Brakhage A.A."/>
            <person name="Chen Z."/>
            <person name="Gurr S.J."/>
            <person name="Heiman D."/>
            <person name="Heitman J."/>
            <person name="Kosti I."/>
            <person name="Rossi A."/>
            <person name="Saif S."/>
            <person name="Samalova M."/>
            <person name="Saunders C.W."/>
            <person name="Shea T."/>
            <person name="Summerbell R.C."/>
            <person name="Xu J."/>
            <person name="Young S."/>
            <person name="Zeng Q."/>
            <person name="Birren B.W."/>
            <person name="Cuomo C.A."/>
            <person name="White T.C."/>
        </authorList>
    </citation>
    <scope>NUCLEOTIDE SEQUENCE [LARGE SCALE GENOMIC DNA]</scope>
    <source>
        <strain evidence="2">ATCC MYA-4605 / CBS 113480</strain>
    </source>
</reference>
<dbReference type="Proteomes" id="UP000002035">
    <property type="component" value="Unassembled WGS sequence"/>
</dbReference>
<dbReference type="OMA" id="ICQVEGH"/>
<organism evidence="1 2">
    <name type="scientific">Arthroderma otae (strain ATCC MYA-4605 / CBS 113480)</name>
    <name type="common">Microsporum canis</name>
    <dbReference type="NCBI Taxonomy" id="554155"/>
    <lineage>
        <taxon>Eukaryota</taxon>
        <taxon>Fungi</taxon>
        <taxon>Dikarya</taxon>
        <taxon>Ascomycota</taxon>
        <taxon>Pezizomycotina</taxon>
        <taxon>Eurotiomycetes</taxon>
        <taxon>Eurotiomycetidae</taxon>
        <taxon>Onygenales</taxon>
        <taxon>Arthrodermataceae</taxon>
        <taxon>Microsporum</taxon>
    </lineage>
</organism>
<dbReference type="EMBL" id="DS995702">
    <property type="protein sequence ID" value="EEQ29001.1"/>
    <property type="molecule type" value="Genomic_DNA"/>
</dbReference>
<evidence type="ECO:0000313" key="1">
    <source>
        <dbReference type="EMBL" id="EEQ29001.1"/>
    </source>
</evidence>
<dbReference type="OrthoDB" id="10344206at2759"/>
<name>C5FI21_ARTOC</name>
<dbReference type="AlphaFoldDB" id="C5FI21"/>
<sequence>MSRKDLLRFLSKPAKLLYTIQQTSSSARPDTFNGIGICQFEGHRQLITIPALKAFYLPISTRPP</sequence>
<dbReference type="HOGENOM" id="CLU_193140_0_0_1"/>
<protein>
    <submittedName>
        <fullName evidence="1">Uncharacterized protein</fullName>
    </submittedName>
</protein>
<evidence type="ECO:0000313" key="2">
    <source>
        <dbReference type="Proteomes" id="UP000002035"/>
    </source>
</evidence>
<keyword evidence="2" id="KW-1185">Reference proteome</keyword>
<accession>C5FI21</accession>
<gene>
    <name evidence="1" type="ORF">MCYG_01820</name>
</gene>
<dbReference type="VEuPathDB" id="FungiDB:MCYG_01820"/>